<dbReference type="RefSeq" id="WP_205914993.1">
    <property type="nucleotide sequence ID" value="NZ_CP095479.1"/>
</dbReference>
<evidence type="ECO:0000313" key="4">
    <source>
        <dbReference type="EMBL" id="NKW44212.1"/>
    </source>
</evidence>
<protein>
    <recommendedName>
        <fullName evidence="6">Toxin-antitoxin system</fullName>
    </recommendedName>
</protein>
<dbReference type="Proteomes" id="UP000808906">
    <property type="component" value="Unassembled WGS sequence"/>
</dbReference>
<dbReference type="AlphaFoldDB" id="A0A9Q5F200"/>
<reference evidence="2" key="2">
    <citation type="journal article" date="2020" name="Environ. Microbiol.">
        <title>The novel and transferable erm(51) gene confers Macrolides, Lincosamides, and Streptogramins B (MLSB) resistance to clonal Rhodococcus equi in the environment.</title>
        <authorList>
            <person name="Huber L."/>
            <person name="Giguere S."/>
            <person name="Slovis N.M."/>
            <person name="Alvarez-Narvaez S."/>
            <person name="Hart K.A."/>
            <person name="Greiter M."/>
            <person name="Morris E.R.A."/>
            <person name="Cohen N.D."/>
        </authorList>
    </citation>
    <scope>NUCLEOTIDE SEQUENCE</scope>
    <source>
        <strain evidence="2">Lh_116_1</strain>
        <strain evidence="3">Lh_16_1</strain>
    </source>
</reference>
<dbReference type="EMBL" id="WUXR01000025">
    <property type="protein sequence ID" value="MBM4568863.1"/>
    <property type="molecule type" value="Genomic_DNA"/>
</dbReference>
<dbReference type="EMBL" id="WVDC01000017">
    <property type="protein sequence ID" value="NKW44132.1"/>
    <property type="molecule type" value="Genomic_DNA"/>
</dbReference>
<evidence type="ECO:0000313" key="1">
    <source>
        <dbReference type="EMBL" id="MBM4568863.1"/>
    </source>
</evidence>
<dbReference type="EMBL" id="WVBC01000044">
    <property type="protein sequence ID" value="NKT81899.1"/>
    <property type="molecule type" value="Genomic_DNA"/>
</dbReference>
<organism evidence="2 5">
    <name type="scientific">Rhodococcus hoagii</name>
    <name type="common">Corynebacterium equii</name>
    <dbReference type="NCBI Taxonomy" id="43767"/>
    <lineage>
        <taxon>Bacteria</taxon>
        <taxon>Bacillati</taxon>
        <taxon>Actinomycetota</taxon>
        <taxon>Actinomycetes</taxon>
        <taxon>Mycobacteriales</taxon>
        <taxon>Nocardiaceae</taxon>
        <taxon>Prescottella</taxon>
    </lineage>
</organism>
<name>A0A9Q5F200_RHOHA</name>
<gene>
    <name evidence="1" type="ORF">GS441_26675</name>
    <name evidence="2" type="ORF">GS882_28155</name>
    <name evidence="3" type="ORF">GS947_21860</name>
    <name evidence="4" type="ORF">GS947_22265</name>
</gene>
<evidence type="ECO:0008006" key="6">
    <source>
        <dbReference type="Google" id="ProtNLM"/>
    </source>
</evidence>
<accession>A0A9Q5F200</accession>
<evidence type="ECO:0000313" key="3">
    <source>
        <dbReference type="EMBL" id="NKW44132.1"/>
    </source>
</evidence>
<dbReference type="Proteomes" id="UP000608063">
    <property type="component" value="Unassembled WGS sequence"/>
</dbReference>
<dbReference type="Proteomes" id="UP000603463">
    <property type="component" value="Unassembled WGS sequence"/>
</dbReference>
<reference evidence="1" key="1">
    <citation type="submission" date="2019-11" db="EMBL/GenBank/DDBJ databases">
        <title>Spread of Macrolides and rifampicin resistant Rhodococcus equi in clinical isolates in the USA.</title>
        <authorList>
            <person name="Alvarez-Narvaez S."/>
            <person name="Huber L."/>
            <person name="Cohen N.D."/>
            <person name="Slovis N."/>
            <person name="Greiter M."/>
            <person name="Giguere S."/>
            <person name="Hart K."/>
        </authorList>
    </citation>
    <scope>NUCLEOTIDE SEQUENCE</scope>
    <source>
        <strain evidence="1">Lh_17</strain>
    </source>
</reference>
<comment type="caution">
    <text evidence="2">The sequence shown here is derived from an EMBL/GenBank/DDBJ whole genome shotgun (WGS) entry which is preliminary data.</text>
</comment>
<proteinExistence type="predicted"/>
<evidence type="ECO:0000313" key="5">
    <source>
        <dbReference type="Proteomes" id="UP000603463"/>
    </source>
</evidence>
<sequence>MASKGARTRVVTRVPDEVAEALEEGRKNAGVESLSQYVADLLAYCTGNAALARELSPNQEKLMSQEVLMSA</sequence>
<dbReference type="EMBL" id="WVDC01000017">
    <property type="protein sequence ID" value="NKW44212.1"/>
    <property type="molecule type" value="Genomic_DNA"/>
</dbReference>
<evidence type="ECO:0000313" key="2">
    <source>
        <dbReference type="EMBL" id="NKT81899.1"/>
    </source>
</evidence>